<dbReference type="NCBIfam" id="TIGR01770">
    <property type="entry name" value="NDH_I_N"/>
    <property type="match status" value="1"/>
</dbReference>
<feature type="transmembrane region" description="Helical" evidence="5">
    <location>
        <begin position="6"/>
        <end position="26"/>
    </location>
</feature>
<comment type="caution">
    <text evidence="8">The sequence shown here is derived from an EMBL/GenBank/DDBJ whole genome shotgun (WGS) entry which is preliminary data.</text>
</comment>
<accession>A0A934VLK8</accession>
<dbReference type="GO" id="GO:0048038">
    <property type="term" value="F:quinone binding"/>
    <property type="evidence" value="ECO:0007669"/>
    <property type="project" value="UniProtKB-KW"/>
</dbReference>
<proteinExistence type="inferred from homology"/>
<feature type="transmembrane region" description="Helical" evidence="5">
    <location>
        <begin position="133"/>
        <end position="152"/>
    </location>
</feature>
<keyword evidence="5" id="KW-0830">Ubiquinone</keyword>
<evidence type="ECO:0000259" key="7">
    <source>
        <dbReference type="Pfam" id="PF00361"/>
    </source>
</evidence>
<dbReference type="HAMAP" id="MF_00445">
    <property type="entry name" value="NDH1_NuoN_1"/>
    <property type="match status" value="1"/>
</dbReference>
<feature type="transmembrane region" description="Helical" evidence="5">
    <location>
        <begin position="284"/>
        <end position="306"/>
    </location>
</feature>
<feature type="transmembrane region" description="Helical" evidence="5">
    <location>
        <begin position="388"/>
        <end position="410"/>
    </location>
</feature>
<dbReference type="RefSeq" id="WP_200390777.1">
    <property type="nucleotide sequence ID" value="NZ_JAENIO010000008.1"/>
</dbReference>
<evidence type="ECO:0000256" key="4">
    <source>
        <dbReference type="ARBA" id="ARBA00023136"/>
    </source>
</evidence>
<dbReference type="PANTHER" id="PTHR22773">
    <property type="entry name" value="NADH DEHYDROGENASE"/>
    <property type="match status" value="1"/>
</dbReference>
<dbReference type="InterPro" id="IPR001750">
    <property type="entry name" value="ND/Mrp_TM"/>
</dbReference>
<keyword evidence="5" id="KW-1003">Cell membrane</keyword>
<sequence>MSLPLPYLEVIVVALGLVVLLAEAFFPLKKKAPLGWLSFCGLVVTLILLIFAKKEVSGPELERFYAVDNSAVFFKGFALVITALVILMGIDYRKVLTRFTENPQSEDGTGEFYSLPLFACAGLMWMASAKDLVMAFVALELTTITFYVLVAFMRRNVGSLEAGVKYLILGALSTGFLVYGIAWIYGITGTMNLETLNLVLSPTALLENGLAQNTTALLFGLSLILIALAFKVGAVPMHIWIPDVYQGAPTPTTTFLSVGSKAAGFIVAVRILEPFLSNEITRDKTIFILGILAAATLLVGNLAAIAQNNLKRLLAYSSIANAGFLLLAVAAWRGESANALSTYQVVGFYLATYLLMTVAALFALQSISQSTGSEQLKALHGLGKSQPGLAWALTIIFAALAGLPLTVGFFGKLYVFQAAVANGQLWWAIAMGFIGVAAGFYYYFKAIRAMFWNPATDGAEIRLSLLAKTVVFPAAALIIFLGVYPAPILALLGNS</sequence>
<feature type="transmembrane region" description="Helical" evidence="5">
    <location>
        <begin position="425"/>
        <end position="444"/>
    </location>
</feature>
<feature type="transmembrane region" description="Helical" evidence="5">
    <location>
        <begin position="346"/>
        <end position="367"/>
    </location>
</feature>
<gene>
    <name evidence="5" type="primary">nuoN</name>
    <name evidence="8" type="ORF">JIN78_04645</name>
</gene>
<evidence type="ECO:0000256" key="1">
    <source>
        <dbReference type="ARBA" id="ARBA00004127"/>
    </source>
</evidence>
<dbReference type="GO" id="GO:0042773">
    <property type="term" value="P:ATP synthesis coupled electron transport"/>
    <property type="evidence" value="ECO:0007669"/>
    <property type="project" value="InterPro"/>
</dbReference>
<evidence type="ECO:0000313" key="8">
    <source>
        <dbReference type="EMBL" id="MBK1833342.1"/>
    </source>
</evidence>
<dbReference type="GO" id="GO:0008137">
    <property type="term" value="F:NADH dehydrogenase (ubiquinone) activity"/>
    <property type="evidence" value="ECO:0007669"/>
    <property type="project" value="InterPro"/>
</dbReference>
<dbReference type="GO" id="GO:0005886">
    <property type="term" value="C:plasma membrane"/>
    <property type="evidence" value="ECO:0007669"/>
    <property type="project" value="UniProtKB-SubCell"/>
</dbReference>
<keyword evidence="9" id="KW-1185">Reference proteome</keyword>
<keyword evidence="5" id="KW-1278">Translocase</keyword>
<comment type="function">
    <text evidence="5">NDH-1 shuttles electrons from NADH, via FMN and iron-sulfur (Fe-S) centers, to quinones in the respiratory chain. The immediate electron acceptor for the enzyme in this species is believed to be ubiquinone. Couples the redox reaction to proton translocation (for every two electrons transferred, four hydrogen ions are translocated across the cytoplasmic membrane), and thus conserves the redox energy in a proton gradient.</text>
</comment>
<reference evidence="8" key="1">
    <citation type="submission" date="2021-01" db="EMBL/GenBank/DDBJ databases">
        <title>Modified the classification status of verrucomicrobia.</title>
        <authorList>
            <person name="Feng X."/>
        </authorList>
    </citation>
    <scope>NUCLEOTIDE SEQUENCE</scope>
    <source>
        <strain evidence="8">KCTC 12986</strain>
    </source>
</reference>
<dbReference type="Proteomes" id="UP000604083">
    <property type="component" value="Unassembled WGS sequence"/>
</dbReference>
<comment type="subunit">
    <text evidence="5">NDH-1 is composed of 14 different subunits. Subunits NuoA, H, J, K, L, M, N constitute the membrane sector of the complex.</text>
</comment>
<keyword evidence="3 5" id="KW-1133">Transmembrane helix</keyword>
<dbReference type="AlphaFoldDB" id="A0A934VLK8"/>
<feature type="transmembrane region" description="Helical" evidence="5">
    <location>
        <begin position="164"/>
        <end position="185"/>
    </location>
</feature>
<evidence type="ECO:0000256" key="5">
    <source>
        <dbReference type="HAMAP-Rule" id="MF_00445"/>
    </source>
</evidence>
<comment type="catalytic activity">
    <reaction evidence="5">
        <text>a quinone + NADH + 5 H(+)(in) = a quinol + NAD(+) + 4 H(+)(out)</text>
        <dbReference type="Rhea" id="RHEA:57888"/>
        <dbReference type="ChEBI" id="CHEBI:15378"/>
        <dbReference type="ChEBI" id="CHEBI:24646"/>
        <dbReference type="ChEBI" id="CHEBI:57540"/>
        <dbReference type="ChEBI" id="CHEBI:57945"/>
        <dbReference type="ChEBI" id="CHEBI:132124"/>
    </reaction>
</comment>
<feature type="transmembrane region" description="Helical" evidence="5">
    <location>
        <begin position="33"/>
        <end position="52"/>
    </location>
</feature>
<dbReference type="GO" id="GO:0050136">
    <property type="term" value="F:NADH dehydrogenase (quinone) (non-electrogenic) activity"/>
    <property type="evidence" value="ECO:0007669"/>
    <property type="project" value="UniProtKB-UniRule"/>
</dbReference>
<evidence type="ECO:0000256" key="2">
    <source>
        <dbReference type="ARBA" id="ARBA00022692"/>
    </source>
</evidence>
<comment type="subcellular location">
    <subcellularLocation>
        <location evidence="5">Cell membrane</location>
        <topology evidence="5">Multi-pass membrane protein</topology>
    </subcellularLocation>
    <subcellularLocation>
        <location evidence="1">Endomembrane system</location>
        <topology evidence="1">Multi-pass membrane protein</topology>
    </subcellularLocation>
    <subcellularLocation>
        <location evidence="6">Membrane</location>
        <topology evidence="6">Multi-pass membrane protein</topology>
    </subcellularLocation>
</comment>
<keyword evidence="5" id="KW-0520">NAD</keyword>
<feature type="transmembrane region" description="Helical" evidence="5">
    <location>
        <begin position="313"/>
        <end position="334"/>
    </location>
</feature>
<dbReference type="EC" id="7.1.1.-" evidence="5"/>
<dbReference type="InterPro" id="IPR010096">
    <property type="entry name" value="NADH-Q_OxRdtase_suN/2"/>
</dbReference>
<name>A0A934VLK8_9BACT</name>
<dbReference type="Pfam" id="PF00361">
    <property type="entry name" value="Proton_antipo_M"/>
    <property type="match status" value="1"/>
</dbReference>
<evidence type="ECO:0000256" key="3">
    <source>
        <dbReference type="ARBA" id="ARBA00022989"/>
    </source>
</evidence>
<evidence type="ECO:0000313" key="9">
    <source>
        <dbReference type="Proteomes" id="UP000604083"/>
    </source>
</evidence>
<keyword evidence="5" id="KW-0874">Quinone</keyword>
<keyword evidence="4 5" id="KW-0472">Membrane</keyword>
<organism evidence="8 9">
    <name type="scientific">Roseibacillus ishigakijimensis</name>
    <dbReference type="NCBI Taxonomy" id="454146"/>
    <lineage>
        <taxon>Bacteria</taxon>
        <taxon>Pseudomonadati</taxon>
        <taxon>Verrucomicrobiota</taxon>
        <taxon>Verrucomicrobiia</taxon>
        <taxon>Verrucomicrobiales</taxon>
        <taxon>Verrucomicrobiaceae</taxon>
        <taxon>Roseibacillus</taxon>
    </lineage>
</organism>
<feature type="transmembrane region" description="Helical" evidence="5">
    <location>
        <begin position="72"/>
        <end position="90"/>
    </location>
</feature>
<evidence type="ECO:0000256" key="6">
    <source>
        <dbReference type="RuleBase" id="RU000320"/>
    </source>
</evidence>
<feature type="domain" description="NADH:quinone oxidoreductase/Mrp antiporter transmembrane" evidence="7">
    <location>
        <begin position="129"/>
        <end position="431"/>
    </location>
</feature>
<dbReference type="EMBL" id="JAENIO010000008">
    <property type="protein sequence ID" value="MBK1833342.1"/>
    <property type="molecule type" value="Genomic_DNA"/>
</dbReference>
<feature type="transmembrane region" description="Helical" evidence="5">
    <location>
        <begin position="465"/>
        <end position="486"/>
    </location>
</feature>
<feature type="transmembrane region" description="Helical" evidence="5">
    <location>
        <begin position="216"/>
        <end position="241"/>
    </location>
</feature>
<comment type="similarity">
    <text evidence="5">Belongs to the complex I subunit 2 family.</text>
</comment>
<keyword evidence="2 5" id="KW-0812">Transmembrane</keyword>
<protein>
    <recommendedName>
        <fullName evidence="5">NADH-quinone oxidoreductase subunit N</fullName>
        <ecNumber evidence="5">7.1.1.-</ecNumber>
    </recommendedName>
    <alternativeName>
        <fullName evidence="5">NADH dehydrogenase I subunit N</fullName>
    </alternativeName>
    <alternativeName>
        <fullName evidence="5">NDH-1 subunit N</fullName>
    </alternativeName>
</protein>
<keyword evidence="5" id="KW-0813">Transport</keyword>
<dbReference type="GO" id="GO:0012505">
    <property type="term" value="C:endomembrane system"/>
    <property type="evidence" value="ECO:0007669"/>
    <property type="project" value="UniProtKB-SubCell"/>
</dbReference>